<reference evidence="1 2" key="1">
    <citation type="submission" date="2020-07" db="EMBL/GenBank/DDBJ databases">
        <title>Genomic Encyclopedia of Type Strains, Phase IV (KMG-V): Genome sequencing to study the core and pangenomes of soil and plant-associated prokaryotes.</title>
        <authorList>
            <person name="Whitman W."/>
        </authorList>
    </citation>
    <scope>NUCLEOTIDE SEQUENCE [LARGE SCALE GENOMIC DNA]</scope>
    <source>
        <strain evidence="1 2">AN3</strain>
    </source>
</reference>
<dbReference type="Proteomes" id="UP000549052">
    <property type="component" value="Unassembled WGS sequence"/>
</dbReference>
<accession>A0A839F0A4</accession>
<proteinExistence type="predicted"/>
<evidence type="ECO:0000313" key="1">
    <source>
        <dbReference type="EMBL" id="MBA8882037.1"/>
    </source>
</evidence>
<evidence type="ECO:0000313" key="2">
    <source>
        <dbReference type="Proteomes" id="UP000549052"/>
    </source>
</evidence>
<dbReference type="AlphaFoldDB" id="A0A839F0A4"/>
<sequence length="84" mass="9369">MFSWLKKAASDIYGLMSDPIVAEEEIETSAGYLTCQKRSKASNNSEYIVLRAQGGDATIWITLDRIGVDQLRSFLEDVQIPAEI</sequence>
<protein>
    <submittedName>
        <fullName evidence="1">Uncharacterized protein</fullName>
    </submittedName>
</protein>
<dbReference type="EMBL" id="JACGXN010000021">
    <property type="protein sequence ID" value="MBA8882037.1"/>
    <property type="molecule type" value="Genomic_DNA"/>
</dbReference>
<organism evidence="1 2">
    <name type="scientific">Phyllobacterium myrsinacearum</name>
    <dbReference type="NCBI Taxonomy" id="28101"/>
    <lineage>
        <taxon>Bacteria</taxon>
        <taxon>Pseudomonadati</taxon>
        <taxon>Pseudomonadota</taxon>
        <taxon>Alphaproteobacteria</taxon>
        <taxon>Hyphomicrobiales</taxon>
        <taxon>Phyllobacteriaceae</taxon>
        <taxon>Phyllobacterium</taxon>
    </lineage>
</organism>
<comment type="caution">
    <text evidence="1">The sequence shown here is derived from an EMBL/GenBank/DDBJ whole genome shotgun (WGS) entry which is preliminary data.</text>
</comment>
<gene>
    <name evidence="1" type="ORF">FHW16_005785</name>
</gene>
<keyword evidence="2" id="KW-1185">Reference proteome</keyword>
<name>A0A839F0A4_9HYPH</name>